<reference evidence="9" key="1">
    <citation type="submission" date="2017-09" db="EMBL/GenBank/DDBJ databases">
        <title>Depth-based differentiation of microbial function through sediment-hosted aquifers and enrichment of novel symbionts in the deep terrestrial subsurface.</title>
        <authorList>
            <person name="Probst A.J."/>
            <person name="Ladd B."/>
            <person name="Jarett J.K."/>
            <person name="Geller-Mcgrath D.E."/>
            <person name="Sieber C.M.K."/>
            <person name="Emerson J.B."/>
            <person name="Anantharaman K."/>
            <person name="Thomas B.C."/>
            <person name="Malmstrom R."/>
            <person name="Stieglmeier M."/>
            <person name="Klingl A."/>
            <person name="Woyke T."/>
            <person name="Ryan C.M."/>
            <person name="Banfield J.F."/>
        </authorList>
    </citation>
    <scope>NUCLEOTIDE SEQUENCE [LARGE SCALE GENOMIC DNA]</scope>
</reference>
<keyword evidence="6 7" id="KW-0472">Membrane</keyword>
<dbReference type="GO" id="GO:0005886">
    <property type="term" value="C:plasma membrane"/>
    <property type="evidence" value="ECO:0007669"/>
    <property type="project" value="UniProtKB-SubCell"/>
</dbReference>
<dbReference type="PANTHER" id="PTHR22926">
    <property type="entry name" value="PHOSPHO-N-ACETYLMURAMOYL-PENTAPEPTIDE-TRANSFERASE"/>
    <property type="match status" value="1"/>
</dbReference>
<dbReference type="GO" id="GO:0044038">
    <property type="term" value="P:cell wall macromolecule biosynthetic process"/>
    <property type="evidence" value="ECO:0007669"/>
    <property type="project" value="TreeGrafter"/>
</dbReference>
<evidence type="ECO:0000256" key="3">
    <source>
        <dbReference type="ARBA" id="ARBA00022679"/>
    </source>
</evidence>
<gene>
    <name evidence="8" type="ORF">COT63_01830</name>
</gene>
<dbReference type="InterPro" id="IPR000715">
    <property type="entry name" value="Glycosyl_transferase_4"/>
</dbReference>
<comment type="subcellular location">
    <subcellularLocation>
        <location evidence="1">Cell membrane</location>
        <topology evidence="1">Multi-pass membrane protein</topology>
    </subcellularLocation>
</comment>
<proteinExistence type="predicted"/>
<feature type="transmembrane region" description="Helical" evidence="7">
    <location>
        <begin position="210"/>
        <end position="232"/>
    </location>
</feature>
<dbReference type="GO" id="GO:0009103">
    <property type="term" value="P:lipopolysaccharide biosynthetic process"/>
    <property type="evidence" value="ECO:0007669"/>
    <property type="project" value="TreeGrafter"/>
</dbReference>
<feature type="transmembrane region" description="Helical" evidence="7">
    <location>
        <begin position="311"/>
        <end position="328"/>
    </location>
</feature>
<accession>A0A2H0WR12</accession>
<dbReference type="CDD" id="cd06853">
    <property type="entry name" value="GT_WecA_like"/>
    <property type="match status" value="1"/>
</dbReference>
<keyword evidence="5 7" id="KW-1133">Transmembrane helix</keyword>
<evidence type="ECO:0000313" key="8">
    <source>
        <dbReference type="EMBL" id="PIS15093.1"/>
    </source>
</evidence>
<dbReference type="GO" id="GO:0016780">
    <property type="term" value="F:phosphotransferase activity, for other substituted phosphate groups"/>
    <property type="evidence" value="ECO:0007669"/>
    <property type="project" value="InterPro"/>
</dbReference>
<comment type="caution">
    <text evidence="8">The sequence shown here is derived from an EMBL/GenBank/DDBJ whole genome shotgun (WGS) entry which is preliminary data.</text>
</comment>
<feature type="transmembrane region" description="Helical" evidence="7">
    <location>
        <begin position="154"/>
        <end position="173"/>
    </location>
</feature>
<feature type="transmembrane region" description="Helical" evidence="7">
    <location>
        <begin position="60"/>
        <end position="76"/>
    </location>
</feature>
<keyword evidence="2" id="KW-1003">Cell membrane</keyword>
<keyword evidence="4 7" id="KW-0812">Transmembrane</keyword>
<dbReference type="EMBL" id="PEZH01000034">
    <property type="protein sequence ID" value="PIS15093.1"/>
    <property type="molecule type" value="Genomic_DNA"/>
</dbReference>
<evidence type="ECO:0000256" key="4">
    <source>
        <dbReference type="ARBA" id="ARBA00022692"/>
    </source>
</evidence>
<dbReference type="Proteomes" id="UP000231282">
    <property type="component" value="Unassembled WGS sequence"/>
</dbReference>
<feature type="transmembrane region" description="Helical" evidence="7">
    <location>
        <begin position="335"/>
        <end position="352"/>
    </location>
</feature>
<organism evidence="8 9">
    <name type="scientific">Candidatus Shapirobacteria bacterium CG09_land_8_20_14_0_10_38_17</name>
    <dbReference type="NCBI Taxonomy" id="1974884"/>
    <lineage>
        <taxon>Bacteria</taxon>
        <taxon>Candidatus Shapironibacteriota</taxon>
    </lineage>
</organism>
<feature type="transmembrane region" description="Helical" evidence="7">
    <location>
        <begin position="110"/>
        <end position="134"/>
    </location>
</feature>
<name>A0A2H0WR12_9BACT</name>
<feature type="transmembrane region" description="Helical" evidence="7">
    <location>
        <begin position="244"/>
        <end position="268"/>
    </location>
</feature>
<dbReference type="PANTHER" id="PTHR22926:SF3">
    <property type="entry name" value="UNDECAPRENYL-PHOSPHATE ALPHA-N-ACETYLGLUCOSAMINYL 1-PHOSPHATE TRANSFERASE"/>
    <property type="match status" value="1"/>
</dbReference>
<evidence type="ECO:0000256" key="6">
    <source>
        <dbReference type="ARBA" id="ARBA00023136"/>
    </source>
</evidence>
<feature type="transmembrane region" description="Helical" evidence="7">
    <location>
        <begin position="82"/>
        <end position="98"/>
    </location>
</feature>
<evidence type="ECO:0008006" key="10">
    <source>
        <dbReference type="Google" id="ProtNLM"/>
    </source>
</evidence>
<dbReference type="AlphaFoldDB" id="A0A2H0WR12"/>
<keyword evidence="3" id="KW-0808">Transferase</keyword>
<feature type="transmembrane region" description="Helical" evidence="7">
    <location>
        <begin position="185"/>
        <end position="204"/>
    </location>
</feature>
<protein>
    <recommendedName>
        <fullName evidence="10">Undecaprenyl-phosphate alpha-N-acetylglucosaminyl 1-phosphate transferase</fullName>
    </recommendedName>
</protein>
<evidence type="ECO:0000256" key="2">
    <source>
        <dbReference type="ARBA" id="ARBA00022475"/>
    </source>
</evidence>
<evidence type="ECO:0000256" key="1">
    <source>
        <dbReference type="ARBA" id="ARBA00004651"/>
    </source>
</evidence>
<dbReference type="Pfam" id="PF00953">
    <property type="entry name" value="Glycos_transf_4"/>
    <property type="match status" value="1"/>
</dbReference>
<sequence length="357" mass="39622">MYFIFNPLFWQPFLLALAISFFLTPLTIFLAWHTVLIGIDNPQKHHHPKVVHRYPVPRGGGIPIYFSILLVALVFLPLDKHFLGIFLGATATLVVGLLDDKFDLNPYFRLLTNVVVALCVVGAGIGIAFITNPFNGIIRLDQPQINFVFWGGPHSVWILSCLFGLLWIIWNMNIIGWSCGVDGQLPGFVTIAAVIIGILGLRANQDITQWPVIILAAACAGAYLGFLPWNFYPQKIMPGYSGKSLAGFFLAVLAILSGAKVATMILVLGVPMADAVLTIIRRVATGHSPVWGDRGHLHHKLLDLGFSKRRIAVFYWLFSVVLGVGALFLNSQQKFYAMVMVFVILVAFSVWFRRVFS</sequence>
<feature type="transmembrane region" description="Helical" evidence="7">
    <location>
        <begin position="12"/>
        <end position="39"/>
    </location>
</feature>
<evidence type="ECO:0000256" key="5">
    <source>
        <dbReference type="ARBA" id="ARBA00022989"/>
    </source>
</evidence>
<dbReference type="GO" id="GO:0071555">
    <property type="term" value="P:cell wall organization"/>
    <property type="evidence" value="ECO:0007669"/>
    <property type="project" value="TreeGrafter"/>
</dbReference>
<evidence type="ECO:0000313" key="9">
    <source>
        <dbReference type="Proteomes" id="UP000231282"/>
    </source>
</evidence>
<evidence type="ECO:0000256" key="7">
    <source>
        <dbReference type="SAM" id="Phobius"/>
    </source>
</evidence>